<proteinExistence type="predicted"/>
<accession>A0A2X2UDI0</accession>
<protein>
    <submittedName>
        <fullName evidence="2">Uncharacterized protein</fullName>
    </submittedName>
</protein>
<evidence type="ECO:0000313" key="2">
    <source>
        <dbReference type="EMBL" id="SQB14466.1"/>
    </source>
</evidence>
<feature type="region of interest" description="Disordered" evidence="1">
    <location>
        <begin position="1"/>
        <end position="21"/>
    </location>
</feature>
<dbReference type="EMBL" id="UAVW01000015">
    <property type="protein sequence ID" value="SQB14466.1"/>
    <property type="molecule type" value="Genomic_DNA"/>
</dbReference>
<keyword evidence="3" id="KW-1185">Reference proteome</keyword>
<organism evidence="2 3">
    <name type="scientific">Enterocloster clostridioformis</name>
    <dbReference type="NCBI Taxonomy" id="1531"/>
    <lineage>
        <taxon>Bacteria</taxon>
        <taxon>Bacillati</taxon>
        <taxon>Bacillota</taxon>
        <taxon>Clostridia</taxon>
        <taxon>Lachnospirales</taxon>
        <taxon>Lachnospiraceae</taxon>
        <taxon>Enterocloster</taxon>
    </lineage>
</organism>
<dbReference type="RefSeq" id="WP_003499861.1">
    <property type="nucleotide sequence ID" value="NZ_JAIWZC010000002.1"/>
</dbReference>
<reference evidence="2 3" key="1">
    <citation type="submission" date="2018-06" db="EMBL/GenBank/DDBJ databases">
        <authorList>
            <consortium name="Pathogen Informatics"/>
            <person name="Doyle S."/>
        </authorList>
    </citation>
    <scope>NUCLEOTIDE SEQUENCE [LARGE SCALE GENOMIC DNA]</scope>
    <source>
        <strain evidence="2 3">NCTC11224</strain>
    </source>
</reference>
<evidence type="ECO:0000313" key="3">
    <source>
        <dbReference type="Proteomes" id="UP000251853"/>
    </source>
</evidence>
<dbReference type="AlphaFoldDB" id="A0A2X2UDI0"/>
<name>A0A2X2UDI0_9FIRM</name>
<gene>
    <name evidence="2" type="ORF">NCTC11224_03514</name>
</gene>
<evidence type="ECO:0000256" key="1">
    <source>
        <dbReference type="SAM" id="MobiDB-lite"/>
    </source>
</evidence>
<dbReference type="Proteomes" id="UP000251853">
    <property type="component" value="Unassembled WGS sequence"/>
</dbReference>
<sequence>MAKTQEPAAQGPAENKAGPELFRIEELRAKKKTSAPIYSGVCTAQNWGPGKVISEADYDAAVKAFSFAPMGKKVE</sequence>